<dbReference type="OrthoDB" id="9771229at2"/>
<evidence type="ECO:0000256" key="1">
    <source>
        <dbReference type="ARBA" id="ARBA00001968"/>
    </source>
</evidence>
<evidence type="ECO:0000256" key="4">
    <source>
        <dbReference type="ARBA" id="ARBA00022801"/>
    </source>
</evidence>
<name>A0A2A4CRV7_9RHOB</name>
<organism evidence="8 9">
    <name type="scientific">Pseudothioclava arenosa</name>
    <dbReference type="NCBI Taxonomy" id="1795308"/>
    <lineage>
        <taxon>Bacteria</taxon>
        <taxon>Pseudomonadati</taxon>
        <taxon>Pseudomonadota</taxon>
        <taxon>Alphaproteobacteria</taxon>
        <taxon>Rhodobacterales</taxon>
        <taxon>Paracoccaceae</taxon>
        <taxon>Pseudothioclava</taxon>
    </lineage>
</organism>
<keyword evidence="2" id="KW-0540">Nuclease</keyword>
<protein>
    <submittedName>
        <fullName evidence="8">YicC family protein</fullName>
    </submittedName>
</protein>
<dbReference type="InterPro" id="IPR013551">
    <property type="entry name" value="YicC-like_C"/>
</dbReference>
<comment type="similarity">
    <text evidence="5">Belongs to the YicC/YloC family.</text>
</comment>
<dbReference type="NCBIfam" id="TIGR00255">
    <property type="entry name" value="YicC/YloC family endoribonuclease"/>
    <property type="match status" value="1"/>
</dbReference>
<dbReference type="InterPro" id="IPR005229">
    <property type="entry name" value="YicC/YloC-like"/>
</dbReference>
<dbReference type="EMBL" id="NTJD01000004">
    <property type="protein sequence ID" value="PCD76982.1"/>
    <property type="molecule type" value="Genomic_DNA"/>
</dbReference>
<reference evidence="8 9" key="1">
    <citation type="submission" date="2017-09" db="EMBL/GenBank/DDBJ databases">
        <title>A multilocus sequence analysis scheme for characterization of bacteria in the genus Thioclava.</title>
        <authorList>
            <person name="Liu Y."/>
            <person name="Shao Z."/>
        </authorList>
    </citation>
    <scope>NUCLEOTIDE SEQUENCE [LARGE SCALE GENOMIC DNA]</scope>
    <source>
        <strain evidence="8 9">CAU 1312</strain>
    </source>
</reference>
<gene>
    <name evidence="8" type="ORF">CLN94_07390</name>
</gene>
<dbReference type="PANTHER" id="PTHR30636">
    <property type="entry name" value="UPF0701 PROTEIN YICC"/>
    <property type="match status" value="1"/>
</dbReference>
<dbReference type="GO" id="GO:0004521">
    <property type="term" value="F:RNA endonuclease activity"/>
    <property type="evidence" value="ECO:0007669"/>
    <property type="project" value="InterPro"/>
</dbReference>
<feature type="domain" description="Endoribonuclease YicC-like C-terminal" evidence="7">
    <location>
        <begin position="174"/>
        <end position="292"/>
    </location>
</feature>
<comment type="cofactor">
    <cofactor evidence="1">
        <name>a divalent metal cation</name>
        <dbReference type="ChEBI" id="CHEBI:60240"/>
    </cofactor>
</comment>
<evidence type="ECO:0000256" key="5">
    <source>
        <dbReference type="ARBA" id="ARBA00035648"/>
    </source>
</evidence>
<feature type="domain" description="Endoribonuclease YicC-like N-terminal" evidence="6">
    <location>
        <begin position="1"/>
        <end position="154"/>
    </location>
</feature>
<keyword evidence="4" id="KW-0378">Hydrolase</keyword>
<evidence type="ECO:0000313" key="9">
    <source>
        <dbReference type="Proteomes" id="UP000243507"/>
    </source>
</evidence>
<proteinExistence type="inferred from homology"/>
<evidence type="ECO:0000256" key="2">
    <source>
        <dbReference type="ARBA" id="ARBA00022722"/>
    </source>
</evidence>
<keyword evidence="3" id="KW-0255">Endonuclease</keyword>
<comment type="caution">
    <text evidence="8">The sequence shown here is derived from an EMBL/GenBank/DDBJ whole genome shotgun (WGS) entry which is preliminary data.</text>
</comment>
<evidence type="ECO:0000259" key="6">
    <source>
        <dbReference type="Pfam" id="PF03755"/>
    </source>
</evidence>
<dbReference type="Proteomes" id="UP000243507">
    <property type="component" value="Unassembled WGS sequence"/>
</dbReference>
<dbReference type="Pfam" id="PF08340">
    <property type="entry name" value="YicC-like_C"/>
    <property type="match status" value="1"/>
</dbReference>
<dbReference type="InterPro" id="IPR013527">
    <property type="entry name" value="YicC-like_N"/>
</dbReference>
<sequence length="292" mass="30593">MTGFAAGQGSGAGHDWSWDIRSVNGKTFDLRLRLPELEGLEQGLRKAVAEVARRGNISLSLKLARSQGDEAMRLSGPGLEAALAALGQVRRAAEAQGMALAEPTPVDILTLRGVIDQSAPEIADPAELVGLILADLGAGLAAFAQMRAGEGAEIGAVVAAQLARIAELTETAAEQAEARRPEAAAALNAALARVMEGAPGADPARIAQELAMLAVKADVTEELDRLRAHIKAARALLADDGPVGRKFEFLTQEFVREANTLCSKAGNAALTATGLELKHVIDQMREQIMNVE</sequence>
<dbReference type="Pfam" id="PF03755">
    <property type="entry name" value="YicC-like_N"/>
    <property type="match status" value="1"/>
</dbReference>
<evidence type="ECO:0000313" key="8">
    <source>
        <dbReference type="EMBL" id="PCD76982.1"/>
    </source>
</evidence>
<accession>A0A2A4CRV7</accession>
<dbReference type="GO" id="GO:0016787">
    <property type="term" value="F:hydrolase activity"/>
    <property type="evidence" value="ECO:0007669"/>
    <property type="project" value="UniProtKB-KW"/>
</dbReference>
<evidence type="ECO:0000259" key="7">
    <source>
        <dbReference type="Pfam" id="PF08340"/>
    </source>
</evidence>
<keyword evidence="9" id="KW-1185">Reference proteome</keyword>
<dbReference type="PANTHER" id="PTHR30636:SF3">
    <property type="entry name" value="UPF0701 PROTEIN YICC"/>
    <property type="match status" value="1"/>
</dbReference>
<evidence type="ECO:0000256" key="3">
    <source>
        <dbReference type="ARBA" id="ARBA00022759"/>
    </source>
</evidence>
<dbReference type="AlphaFoldDB" id="A0A2A4CRV7"/>